<evidence type="ECO:0000313" key="1">
    <source>
        <dbReference type="EMBL" id="RUS31644.1"/>
    </source>
</evidence>
<name>A0A433QPE6_9FUNG</name>
<organism evidence="1 2">
    <name type="scientific">Jimgerdemannia flammicorona</name>
    <dbReference type="NCBI Taxonomy" id="994334"/>
    <lineage>
        <taxon>Eukaryota</taxon>
        <taxon>Fungi</taxon>
        <taxon>Fungi incertae sedis</taxon>
        <taxon>Mucoromycota</taxon>
        <taxon>Mucoromycotina</taxon>
        <taxon>Endogonomycetes</taxon>
        <taxon>Endogonales</taxon>
        <taxon>Endogonaceae</taxon>
        <taxon>Jimgerdemannia</taxon>
    </lineage>
</organism>
<sequence>MSYGDLAVHDDRALWTLLYYVGYLTIQDSQFVVPNSEQRVDWIVPALSNPGEVEDLLKSLVSGDVEKFKREFESLTMECLSFHDVGGSEGGGFLPCILSGFVCCPAASRIQCQIQSGGWAWAV</sequence>
<accession>A0A433QPE6</accession>
<proteinExistence type="predicted"/>
<protein>
    <submittedName>
        <fullName evidence="1">Uncharacterized protein</fullName>
    </submittedName>
</protein>
<dbReference type="EMBL" id="RBNJ01002739">
    <property type="protein sequence ID" value="RUS31644.1"/>
    <property type="molecule type" value="Genomic_DNA"/>
</dbReference>
<keyword evidence="2" id="KW-1185">Reference proteome</keyword>
<reference evidence="1 2" key="1">
    <citation type="journal article" date="2018" name="New Phytol.">
        <title>Phylogenomics of Endogonaceae and evolution of mycorrhizas within Mucoromycota.</title>
        <authorList>
            <person name="Chang Y."/>
            <person name="Desiro A."/>
            <person name="Na H."/>
            <person name="Sandor L."/>
            <person name="Lipzen A."/>
            <person name="Clum A."/>
            <person name="Barry K."/>
            <person name="Grigoriev I.V."/>
            <person name="Martin F.M."/>
            <person name="Stajich J.E."/>
            <person name="Smith M.E."/>
            <person name="Bonito G."/>
            <person name="Spatafora J.W."/>
        </authorList>
    </citation>
    <scope>NUCLEOTIDE SEQUENCE [LARGE SCALE GENOMIC DNA]</scope>
    <source>
        <strain evidence="1 2">AD002</strain>
    </source>
</reference>
<comment type="caution">
    <text evidence="1">The sequence shown here is derived from an EMBL/GenBank/DDBJ whole genome shotgun (WGS) entry which is preliminary data.</text>
</comment>
<evidence type="ECO:0000313" key="2">
    <source>
        <dbReference type="Proteomes" id="UP000274822"/>
    </source>
</evidence>
<gene>
    <name evidence="1" type="ORF">BC938DRAFT_477378</name>
</gene>
<dbReference type="AlphaFoldDB" id="A0A433QPE6"/>
<dbReference type="Proteomes" id="UP000274822">
    <property type="component" value="Unassembled WGS sequence"/>
</dbReference>